<dbReference type="InterPro" id="IPR005625">
    <property type="entry name" value="PepSY-ass_TM"/>
</dbReference>
<sequence>MKSQTVRRWSIVHTWSSLICTLFLLMLAITGLPLIFHHEIDHLLGDAPHYREMPADTPRLDLEQLARAAEAHRPGEVMQYFGWDDEDPNGVMAIMAATAGTEPNSSHTFALDARTGEALEMPSANGGFMMVMLRLHVDMYAELPGKLLLAFMGLLFVVAIVSGTVLYSPFMLLAFMGLLFVVAIVSGTVLYSPFMRKLEFAQVRANKSRRTRWLDLHNLIGVVTLTWALVVGVTGVISACADLLIASWRNDALATMIAPYKDAPPLLIASWRNDALATMIAPYKDAPPLTLRAPATRLLEIAESAAPGMQADFIAFPGTRFSSEHHYAVFLKGNTHLTAHLATPVLIDAQTLQVTAVVERPWYMDALGMSQPLHFGDYGGMPMKILWAVLDVLTIIVLGSGVYLWWVRRRTARSMSVVQARVTQ</sequence>
<evidence type="ECO:0000256" key="1">
    <source>
        <dbReference type="SAM" id="Phobius"/>
    </source>
</evidence>
<protein>
    <submittedName>
        <fullName evidence="2">Peptidase</fullName>
    </submittedName>
</protein>
<dbReference type="EMBL" id="LKEJ01000180">
    <property type="protein sequence ID" value="KTB55864.1"/>
    <property type="molecule type" value="Genomic_DNA"/>
</dbReference>
<organism evidence="2 3">
    <name type="scientific">Pseudomonas viridiflava ICMP 13104</name>
    <dbReference type="NCBI Taxonomy" id="1198305"/>
    <lineage>
        <taxon>Bacteria</taxon>
        <taxon>Pseudomonadati</taxon>
        <taxon>Pseudomonadota</taxon>
        <taxon>Gammaproteobacteria</taxon>
        <taxon>Pseudomonadales</taxon>
        <taxon>Pseudomonadaceae</taxon>
        <taxon>Pseudomonas</taxon>
    </lineage>
</organism>
<feature type="transmembrane region" description="Helical" evidence="1">
    <location>
        <begin position="12"/>
        <end position="36"/>
    </location>
</feature>
<feature type="transmembrane region" description="Helical" evidence="1">
    <location>
        <begin position="147"/>
        <end position="167"/>
    </location>
</feature>
<comment type="caution">
    <text evidence="2">The sequence shown here is derived from an EMBL/GenBank/DDBJ whole genome shotgun (WGS) entry which is preliminary data.</text>
</comment>
<gene>
    <name evidence="2" type="ORF">AO067_05670</name>
</gene>
<dbReference type="Proteomes" id="UP000053048">
    <property type="component" value="Unassembled WGS sequence"/>
</dbReference>
<keyword evidence="3" id="KW-1185">Reference proteome</keyword>
<dbReference type="PANTHER" id="PTHR34219:SF3">
    <property type="entry name" value="BLL7967 PROTEIN"/>
    <property type="match status" value="1"/>
</dbReference>
<dbReference type="AlphaFoldDB" id="A0A0W0H4X7"/>
<feature type="transmembrane region" description="Helical" evidence="1">
    <location>
        <begin position="216"/>
        <end position="246"/>
    </location>
</feature>
<evidence type="ECO:0000313" key="3">
    <source>
        <dbReference type="Proteomes" id="UP000053048"/>
    </source>
</evidence>
<keyword evidence="1" id="KW-0812">Transmembrane</keyword>
<dbReference type="PANTHER" id="PTHR34219">
    <property type="entry name" value="IRON-REGULATED INNER MEMBRANE PROTEIN-RELATED"/>
    <property type="match status" value="1"/>
</dbReference>
<name>A0A0W0H4X7_PSEVI</name>
<evidence type="ECO:0000313" key="2">
    <source>
        <dbReference type="EMBL" id="KTB55864.1"/>
    </source>
</evidence>
<dbReference type="Pfam" id="PF03929">
    <property type="entry name" value="PepSY_TM"/>
    <property type="match status" value="2"/>
</dbReference>
<proteinExistence type="predicted"/>
<accession>A0A0W0H4X7</accession>
<keyword evidence="1" id="KW-1133">Transmembrane helix</keyword>
<feature type="transmembrane region" description="Helical" evidence="1">
    <location>
        <begin position="385"/>
        <end position="406"/>
    </location>
</feature>
<reference evidence="2 3" key="1">
    <citation type="submission" date="2015-09" db="EMBL/GenBank/DDBJ databases">
        <title>Genome sequence of ICMP 13104.</title>
        <authorList>
            <person name="Visnovsky S."/>
            <person name="Lu A."/>
            <person name="Panda P."/>
            <person name="Pitman A."/>
        </authorList>
    </citation>
    <scope>NUCLEOTIDE SEQUENCE [LARGE SCALE GENOMIC DNA]</scope>
    <source>
        <strain evidence="2 3">ICMP 13104</strain>
    </source>
</reference>
<keyword evidence="1" id="KW-0472">Membrane</keyword>
<feature type="transmembrane region" description="Helical" evidence="1">
    <location>
        <begin position="173"/>
        <end position="195"/>
    </location>
</feature>